<evidence type="ECO:0000313" key="4">
    <source>
        <dbReference type="EMBL" id="KIL35563.1"/>
    </source>
</evidence>
<feature type="transmembrane region" description="Helical" evidence="2">
    <location>
        <begin position="12"/>
        <end position="33"/>
    </location>
</feature>
<evidence type="ECO:0000256" key="2">
    <source>
        <dbReference type="SAM" id="Phobius"/>
    </source>
</evidence>
<organism evidence="4 5">
    <name type="scientific">Cohnella kolymensis</name>
    <dbReference type="NCBI Taxonomy" id="1590652"/>
    <lineage>
        <taxon>Bacteria</taxon>
        <taxon>Bacillati</taxon>
        <taxon>Bacillota</taxon>
        <taxon>Bacilli</taxon>
        <taxon>Bacillales</taxon>
        <taxon>Paenibacillaceae</taxon>
        <taxon>Cohnella</taxon>
    </lineage>
</organism>
<keyword evidence="2" id="KW-0472">Membrane</keyword>
<gene>
    <name evidence="4" type="ORF">SD71_13005</name>
</gene>
<protein>
    <recommendedName>
        <fullName evidence="3">Sporulation membrane protein YtrI C-terminal domain-containing protein</fullName>
    </recommendedName>
</protein>
<reference evidence="4 5" key="1">
    <citation type="submission" date="2014-12" db="EMBL/GenBank/DDBJ databases">
        <title>Draft genome sequence of Cohnella kolymensis strain B-2846.</title>
        <authorList>
            <person name="Karlyshev A.V."/>
            <person name="Kudryashova E.B."/>
        </authorList>
    </citation>
    <scope>NUCLEOTIDE SEQUENCE [LARGE SCALE GENOMIC DNA]</scope>
    <source>
        <strain evidence="4 5">VKM B-2846</strain>
    </source>
</reference>
<keyword evidence="2" id="KW-1133">Transmembrane helix</keyword>
<evidence type="ECO:0000259" key="3">
    <source>
        <dbReference type="Pfam" id="PF26347"/>
    </source>
</evidence>
<evidence type="ECO:0000256" key="1">
    <source>
        <dbReference type="SAM" id="Coils"/>
    </source>
</evidence>
<evidence type="ECO:0000313" key="5">
    <source>
        <dbReference type="Proteomes" id="UP000054526"/>
    </source>
</evidence>
<name>A0ABR5A3C6_9BACL</name>
<comment type="caution">
    <text evidence="4">The sequence shown here is derived from an EMBL/GenBank/DDBJ whole genome shotgun (WGS) entry which is preliminary data.</text>
</comment>
<dbReference type="Pfam" id="PF26347">
    <property type="entry name" value="YtrI_sporulation"/>
    <property type="match status" value="1"/>
</dbReference>
<sequence>MRVPSFDRFQKLMQITAFFVCGIVVGSAVYSGLQNDQFNRVIEEKIKLEEQLNILREDLKIEKNRNQNVVKKIIAYVVEPTGKTKIDILTETELKKRLKRDLEIFVGRSIYHIDSDASFARTLLHEKIYDDIEGKDYMVIVKTVLVVDGVLQIWVEARVHVS</sequence>
<keyword evidence="5" id="KW-1185">Reference proteome</keyword>
<keyword evidence="2" id="KW-0812">Transmembrane</keyword>
<dbReference type="InterPro" id="IPR058620">
    <property type="entry name" value="YtrI_C"/>
</dbReference>
<feature type="domain" description="Sporulation membrane protein YtrI C-terminal" evidence="3">
    <location>
        <begin position="78"/>
        <end position="157"/>
    </location>
</feature>
<proteinExistence type="predicted"/>
<dbReference type="EMBL" id="JXAL01000020">
    <property type="protein sequence ID" value="KIL35563.1"/>
    <property type="molecule type" value="Genomic_DNA"/>
</dbReference>
<dbReference type="Proteomes" id="UP000054526">
    <property type="component" value="Unassembled WGS sequence"/>
</dbReference>
<feature type="coiled-coil region" evidence="1">
    <location>
        <begin position="38"/>
        <end position="72"/>
    </location>
</feature>
<accession>A0ABR5A3C6</accession>
<dbReference type="RefSeq" id="WP_041063882.1">
    <property type="nucleotide sequence ID" value="NZ_JXAL01000020.1"/>
</dbReference>
<keyword evidence="1" id="KW-0175">Coiled coil</keyword>